<accession>F9GED9</accession>
<proteinExistence type="predicted"/>
<organism evidence="1">
    <name type="scientific">Fusarium oxysporum (strain Fo5176)</name>
    <name type="common">Fusarium vascular wilt</name>
    <dbReference type="NCBI Taxonomy" id="660025"/>
    <lineage>
        <taxon>Eukaryota</taxon>
        <taxon>Fungi</taxon>
        <taxon>Dikarya</taxon>
        <taxon>Ascomycota</taxon>
        <taxon>Pezizomycotina</taxon>
        <taxon>Sordariomycetes</taxon>
        <taxon>Hypocreomycetidae</taxon>
        <taxon>Hypocreales</taxon>
        <taxon>Nectriaceae</taxon>
        <taxon>Fusarium</taxon>
        <taxon>Fusarium oxysporum species complex</taxon>
    </lineage>
</organism>
<reference evidence="1" key="1">
    <citation type="journal article" date="2012" name="Mol. Plant Microbe Interact.">
        <title>A highly conserved effector in Fusarium oxysporum is required for full virulence on Arabidopsis.</title>
        <authorList>
            <person name="Thatcher L.F."/>
            <person name="Gardiner D.M."/>
            <person name="Kazan K."/>
            <person name="Manners J."/>
        </authorList>
    </citation>
    <scope>NUCLEOTIDE SEQUENCE [LARGE SCALE GENOMIC DNA]</scope>
    <source>
        <strain evidence="1">Fo5176</strain>
    </source>
</reference>
<comment type="caution">
    <text evidence="1">The sequence shown here is derived from an EMBL/GenBank/DDBJ whole genome shotgun (WGS) entry which is preliminary data.</text>
</comment>
<name>F9GED9_FUSOF</name>
<dbReference type="EMBL" id="AFQF01006253">
    <property type="protein sequence ID" value="EGU72468.1"/>
    <property type="molecule type" value="Genomic_DNA"/>
</dbReference>
<protein>
    <submittedName>
        <fullName evidence="1">Uncharacterized protein</fullName>
    </submittedName>
</protein>
<evidence type="ECO:0000313" key="1">
    <source>
        <dbReference type="EMBL" id="EGU72468.1"/>
    </source>
</evidence>
<sequence length="62" mass="6685">MSGDSAAGADAGDCSWMMCTIDSTPFPTIPNHFLAAGHIPPQHFSTDRYRTGTDAMDHVAFR</sequence>
<dbReference type="OrthoDB" id="10283172at2759"/>
<gene>
    <name evidence="1" type="ORF">FOXB_17023</name>
</gene>
<dbReference type="AlphaFoldDB" id="F9GED9"/>